<dbReference type="InterPro" id="IPR038078">
    <property type="entry name" value="PhoU-like_sf"/>
</dbReference>
<evidence type="ECO:0000313" key="9">
    <source>
        <dbReference type="Proteomes" id="UP000186777"/>
    </source>
</evidence>
<reference evidence="8 9" key="1">
    <citation type="journal article" date="2016" name="Nat. Biotechnol.">
        <title>Measurement of bacterial replication rates in microbial communities.</title>
        <authorList>
            <person name="Brown C.T."/>
            <person name="Olm M.R."/>
            <person name="Thomas B.C."/>
            <person name="Banfield J.F."/>
        </authorList>
    </citation>
    <scope>NUCLEOTIDE SEQUENCE [LARGE SCALE GENOMIC DNA]</scope>
    <source>
        <strain evidence="8">46_33</strain>
    </source>
</reference>
<organism evidence="8 9">
    <name type="scientific">Phascolarctobacterium succinatutens</name>
    <dbReference type="NCBI Taxonomy" id="626940"/>
    <lineage>
        <taxon>Bacteria</taxon>
        <taxon>Bacillati</taxon>
        <taxon>Bacillota</taxon>
        <taxon>Negativicutes</taxon>
        <taxon>Acidaminococcales</taxon>
        <taxon>Acidaminococcaceae</taxon>
        <taxon>Phascolarctobacterium</taxon>
    </lineage>
</organism>
<keyword evidence="3 6" id="KW-0812">Transmembrane</keyword>
<feature type="domain" description="PhoU" evidence="7">
    <location>
        <begin position="342"/>
        <end position="427"/>
    </location>
</feature>
<dbReference type="NCBIfam" id="NF037997">
    <property type="entry name" value="Na_Pi_symport"/>
    <property type="match status" value="1"/>
</dbReference>
<name>A0A1Q6R4Z9_9FIRM</name>
<dbReference type="InterPro" id="IPR004633">
    <property type="entry name" value="NaPi_cotrn-rel/YqeW-like"/>
</dbReference>
<accession>A0A1Q6R4Z9</accession>
<dbReference type="Gene3D" id="1.20.58.220">
    <property type="entry name" value="Phosphate transport system protein phou homolog 2, domain 2"/>
    <property type="match status" value="1"/>
</dbReference>
<dbReference type="AlphaFoldDB" id="A0A1Q6R4Z9"/>
<dbReference type="PANTHER" id="PTHR10010">
    <property type="entry name" value="SOLUTE CARRIER FAMILY 34 SODIUM PHOSPHATE , MEMBER 2-RELATED"/>
    <property type="match status" value="1"/>
</dbReference>
<dbReference type="NCBIfam" id="TIGR00704">
    <property type="entry name" value="NaPi_cotrn_rel"/>
    <property type="match status" value="1"/>
</dbReference>
<protein>
    <submittedName>
        <fullName evidence="8">Sodium:solute symporter</fullName>
    </submittedName>
</protein>
<dbReference type="InterPro" id="IPR026022">
    <property type="entry name" value="PhoU_dom"/>
</dbReference>
<comment type="subcellular location">
    <subcellularLocation>
        <location evidence="1">Cell membrane</location>
        <topology evidence="1">Multi-pass membrane protein</topology>
    </subcellularLocation>
</comment>
<dbReference type="GO" id="GO:0005886">
    <property type="term" value="C:plasma membrane"/>
    <property type="evidence" value="ECO:0007669"/>
    <property type="project" value="UniProtKB-SubCell"/>
</dbReference>
<feature type="transmembrane region" description="Helical" evidence="6">
    <location>
        <begin position="105"/>
        <end position="123"/>
    </location>
</feature>
<proteinExistence type="predicted"/>
<evidence type="ECO:0000256" key="4">
    <source>
        <dbReference type="ARBA" id="ARBA00022989"/>
    </source>
</evidence>
<dbReference type="Pfam" id="PF02690">
    <property type="entry name" value="Na_Pi_cotrans"/>
    <property type="match status" value="2"/>
</dbReference>
<dbReference type="Pfam" id="PF01895">
    <property type="entry name" value="PhoU"/>
    <property type="match status" value="2"/>
</dbReference>
<evidence type="ECO:0000256" key="5">
    <source>
        <dbReference type="ARBA" id="ARBA00023136"/>
    </source>
</evidence>
<evidence type="ECO:0000256" key="1">
    <source>
        <dbReference type="ARBA" id="ARBA00004651"/>
    </source>
</evidence>
<feature type="transmembrane region" description="Helical" evidence="6">
    <location>
        <begin position="173"/>
        <end position="198"/>
    </location>
</feature>
<dbReference type="InterPro" id="IPR003841">
    <property type="entry name" value="Na/Pi_transpt"/>
</dbReference>
<gene>
    <name evidence="8" type="ORF">BHW43_06295</name>
</gene>
<dbReference type="PANTHER" id="PTHR10010:SF46">
    <property type="entry name" value="SODIUM-DEPENDENT PHOSPHATE TRANSPORT PROTEIN 2B"/>
    <property type="match status" value="1"/>
</dbReference>
<feature type="transmembrane region" description="Helical" evidence="6">
    <location>
        <begin position="71"/>
        <end position="93"/>
    </location>
</feature>
<dbReference type="EMBL" id="MNTG01000030">
    <property type="protein sequence ID" value="OLA37433.1"/>
    <property type="molecule type" value="Genomic_DNA"/>
</dbReference>
<sequence>MLAYFLAFLGGIALFMYGMQLMGDGLQKAAGAKLQKILEAMTGVLAMGILLGAVVTAVLQASGATTVMTVGLVNAGLLTLKQGFGIIMGANIGTTMTAQLIAFKLSDYITILIFIGFLMQLLARKSRTKYLGQVMLGFGILMLGMDMMGKAVMPLRNYPGFVHFIEVFSSNPLLGIGIGMIMTVLIQSSSATIGILIAMAGQGLIPLEGAIPVLLGDNIGTCITAVLASLRANLTAKRVAAAHVMFNVIGSIIFVVFMPFFIKFVLLVSPDGDIARQIANAHSAFNILNTLLFTPFVNPFIKLVEKIVPGKAEIISMRPVYLDKNMLNTPSIAISLAVKEVVRMGELARKDVRLGMEAIQSFDADKVKYVLEHEPVVDALERDITDYLTQMSSSEMSESLTTRHTGLLHACTDIERIGDHGETLAKRARKLVEEDVVFSDEAKAELLQLSEMVLRASGRSLEALEKNDKVIAEDAVRLCREVKQYQKEIRKNHITRLNEHICNPTAGFVMMELLINMKRVSDHSKNIAQLVQGTF</sequence>
<evidence type="ECO:0000313" key="8">
    <source>
        <dbReference type="EMBL" id="OLA37433.1"/>
    </source>
</evidence>
<dbReference type="GO" id="GO:0005436">
    <property type="term" value="F:sodium:phosphate symporter activity"/>
    <property type="evidence" value="ECO:0007669"/>
    <property type="project" value="InterPro"/>
</dbReference>
<keyword evidence="2" id="KW-1003">Cell membrane</keyword>
<evidence type="ECO:0000256" key="3">
    <source>
        <dbReference type="ARBA" id="ARBA00022692"/>
    </source>
</evidence>
<keyword evidence="4 6" id="KW-1133">Transmembrane helix</keyword>
<feature type="transmembrane region" description="Helical" evidence="6">
    <location>
        <begin position="41"/>
        <end position="59"/>
    </location>
</feature>
<dbReference type="SUPFAM" id="SSF109755">
    <property type="entry name" value="PhoU-like"/>
    <property type="match status" value="1"/>
</dbReference>
<dbReference type="Proteomes" id="UP000186777">
    <property type="component" value="Unassembled WGS sequence"/>
</dbReference>
<keyword evidence="5 6" id="KW-0472">Membrane</keyword>
<dbReference type="GO" id="GO:0044341">
    <property type="term" value="P:sodium-dependent phosphate transport"/>
    <property type="evidence" value="ECO:0007669"/>
    <property type="project" value="InterPro"/>
</dbReference>
<evidence type="ECO:0000256" key="6">
    <source>
        <dbReference type="SAM" id="Phobius"/>
    </source>
</evidence>
<comment type="caution">
    <text evidence="8">The sequence shown here is derived from an EMBL/GenBank/DDBJ whole genome shotgun (WGS) entry which is preliminary data.</text>
</comment>
<feature type="transmembrane region" description="Helical" evidence="6">
    <location>
        <begin position="244"/>
        <end position="268"/>
    </location>
</feature>
<evidence type="ECO:0000259" key="7">
    <source>
        <dbReference type="Pfam" id="PF01895"/>
    </source>
</evidence>
<dbReference type="RefSeq" id="WP_303679931.1">
    <property type="nucleotide sequence ID" value="NZ_MNTG01000030.1"/>
</dbReference>
<feature type="domain" description="PhoU" evidence="7">
    <location>
        <begin position="447"/>
        <end position="531"/>
    </location>
</feature>
<evidence type="ECO:0000256" key="2">
    <source>
        <dbReference type="ARBA" id="ARBA00022475"/>
    </source>
</evidence>
<feature type="transmembrane region" description="Helical" evidence="6">
    <location>
        <begin position="130"/>
        <end position="153"/>
    </location>
</feature>